<dbReference type="GO" id="GO:0006402">
    <property type="term" value="P:mRNA catabolic process"/>
    <property type="evidence" value="ECO:0007669"/>
    <property type="project" value="TreeGrafter"/>
</dbReference>
<dbReference type="InterPro" id="IPR012340">
    <property type="entry name" value="NA-bd_OB-fold"/>
</dbReference>
<dbReference type="InterPro" id="IPR040596">
    <property type="entry name" value="RNase_II_C_S1"/>
</dbReference>
<dbReference type="SUPFAM" id="SSF50249">
    <property type="entry name" value="Nucleic acid-binding proteins"/>
    <property type="match status" value="1"/>
</dbReference>
<feature type="domain" description="RNB" evidence="1">
    <location>
        <begin position="62"/>
        <end position="380"/>
    </location>
</feature>
<name>A0A511JNA5_9CELL</name>
<accession>A0A511JNA5</accession>
<dbReference type="GO" id="GO:0004540">
    <property type="term" value="F:RNA nuclease activity"/>
    <property type="evidence" value="ECO:0007669"/>
    <property type="project" value="InterPro"/>
</dbReference>
<comment type="caution">
    <text evidence="2">The sequence shown here is derived from an EMBL/GenBank/DDBJ whole genome shotgun (WGS) entry which is preliminary data.</text>
</comment>
<gene>
    <name evidence="2" type="ORF">CTE05_29610</name>
</gene>
<protein>
    <submittedName>
        <fullName evidence="2">Ribonuclease R</fullName>
    </submittedName>
</protein>
<dbReference type="Pfam" id="PF18614">
    <property type="entry name" value="RNase_II_C_S1"/>
    <property type="match status" value="1"/>
</dbReference>
<reference evidence="2 3" key="1">
    <citation type="submission" date="2019-07" db="EMBL/GenBank/DDBJ databases">
        <title>Whole genome shotgun sequence of Cellulomonas terrae NBRC 100819.</title>
        <authorList>
            <person name="Hosoyama A."/>
            <person name="Uohara A."/>
            <person name="Ohji S."/>
            <person name="Ichikawa N."/>
        </authorList>
    </citation>
    <scope>NUCLEOTIDE SEQUENCE [LARGE SCALE GENOMIC DNA]</scope>
    <source>
        <strain evidence="2 3">NBRC 100819</strain>
    </source>
</reference>
<dbReference type="RefSeq" id="WP_246123641.1">
    <property type="nucleotide sequence ID" value="NZ_BJWH01000017.1"/>
</dbReference>
<dbReference type="InterPro" id="IPR050180">
    <property type="entry name" value="RNR_Ribonuclease"/>
</dbReference>
<keyword evidence="3" id="KW-1185">Reference proteome</keyword>
<dbReference type="SMART" id="SM00955">
    <property type="entry name" value="RNB"/>
    <property type="match status" value="1"/>
</dbReference>
<proteinExistence type="predicted"/>
<evidence type="ECO:0000259" key="1">
    <source>
        <dbReference type="SMART" id="SM00955"/>
    </source>
</evidence>
<dbReference type="PANTHER" id="PTHR23355">
    <property type="entry name" value="RIBONUCLEASE"/>
    <property type="match status" value="1"/>
</dbReference>
<evidence type="ECO:0000313" key="3">
    <source>
        <dbReference type="Proteomes" id="UP000321049"/>
    </source>
</evidence>
<dbReference type="Proteomes" id="UP000321049">
    <property type="component" value="Unassembled WGS sequence"/>
</dbReference>
<organism evidence="2 3">
    <name type="scientific">Cellulomonas terrae</name>
    <dbReference type="NCBI Taxonomy" id="311234"/>
    <lineage>
        <taxon>Bacteria</taxon>
        <taxon>Bacillati</taxon>
        <taxon>Actinomycetota</taxon>
        <taxon>Actinomycetes</taxon>
        <taxon>Micrococcales</taxon>
        <taxon>Cellulomonadaceae</taxon>
        <taxon>Cellulomonas</taxon>
    </lineage>
</organism>
<dbReference type="GO" id="GO:0003723">
    <property type="term" value="F:RNA binding"/>
    <property type="evidence" value="ECO:0007669"/>
    <property type="project" value="InterPro"/>
</dbReference>
<evidence type="ECO:0000313" key="2">
    <source>
        <dbReference type="EMBL" id="GEL99414.1"/>
    </source>
</evidence>
<dbReference type="GO" id="GO:0005829">
    <property type="term" value="C:cytosol"/>
    <property type="evidence" value="ECO:0007669"/>
    <property type="project" value="TreeGrafter"/>
</dbReference>
<sequence>MPRRHVQLHARPPQEAQGEAVDVLVRRGLDDLRVELGVPDAFPPHVIAEAEAAAAGMPTGERADATDIPFVTIDPEGSKDLDQAVHIERRDGGFRVRYAIADVAAWVAPGGAIDDEARERVETLYAPDGRTPLHPPLLSEGVASLLPDQVTPALLWTIDLDADGAPVDVDVRRASVQSRAQLTYTGAQAALDDGTADETLQLLREVGILREAAEEARGGITLPTPEQVVEQGADGVWTLGSRATLPVEEWNAQISLLTGMCAARLMLDGGIGIVRTLPDADPRDVERLRLSAHALGVPWPEGATPGDVIRRLDAADPAHAALLTDATSLLRGAAYVAFDGELPTFTMHAAIAAPYAHTTAPLRRLVDRFVGETCLALCADRPVPDWVRDALPELPGLMASGDKHAAEFERGCLDLVEAALLTGREGEVFDGAIVDVRTDRDTGVVQLRDPAVRGRIEGVSLPLGEDVRVRLTQASVAQRKVLFELAQADSASTASSTAPNLDRR</sequence>
<dbReference type="EMBL" id="BJWH01000017">
    <property type="protein sequence ID" value="GEL99414.1"/>
    <property type="molecule type" value="Genomic_DNA"/>
</dbReference>
<dbReference type="InterPro" id="IPR001900">
    <property type="entry name" value="RNase_II/R"/>
</dbReference>
<dbReference type="PANTHER" id="PTHR23355:SF37">
    <property type="entry name" value="EXORIBONUCLEASE 2"/>
    <property type="match status" value="1"/>
</dbReference>
<dbReference type="AlphaFoldDB" id="A0A511JNA5"/>
<dbReference type="Pfam" id="PF00773">
    <property type="entry name" value="RNB"/>
    <property type="match status" value="1"/>
</dbReference>